<reference evidence="1" key="1">
    <citation type="journal article" date="2014" name="Front. Microbiol.">
        <title>High frequency of phylogenetically diverse reductive dehalogenase-homologous genes in deep subseafloor sedimentary metagenomes.</title>
        <authorList>
            <person name="Kawai M."/>
            <person name="Futagami T."/>
            <person name="Toyoda A."/>
            <person name="Takaki Y."/>
            <person name="Nishi S."/>
            <person name="Hori S."/>
            <person name="Arai W."/>
            <person name="Tsubouchi T."/>
            <person name="Morono Y."/>
            <person name="Uchiyama I."/>
            <person name="Ito T."/>
            <person name="Fujiyama A."/>
            <person name="Inagaki F."/>
            <person name="Takami H."/>
        </authorList>
    </citation>
    <scope>NUCLEOTIDE SEQUENCE</scope>
    <source>
        <strain evidence="1">Expedition CK06-06</strain>
    </source>
</reference>
<proteinExistence type="predicted"/>
<organism evidence="1">
    <name type="scientific">marine sediment metagenome</name>
    <dbReference type="NCBI Taxonomy" id="412755"/>
    <lineage>
        <taxon>unclassified sequences</taxon>
        <taxon>metagenomes</taxon>
        <taxon>ecological metagenomes</taxon>
    </lineage>
</organism>
<evidence type="ECO:0008006" key="2">
    <source>
        <dbReference type="Google" id="ProtNLM"/>
    </source>
</evidence>
<sequence length="57" mass="6412">MPTRYRIMLQTATGVKTLVNGYADPDEAADDAKDMLEKYNHGIDGEFVYVEPYPTAE</sequence>
<comment type="caution">
    <text evidence="1">The sequence shown here is derived from an EMBL/GenBank/DDBJ whole genome shotgun (WGS) entry which is preliminary data.</text>
</comment>
<protein>
    <recommendedName>
        <fullName evidence="2">SPOR domain-containing protein</fullName>
    </recommendedName>
</protein>
<gene>
    <name evidence="1" type="ORF">S12H4_34494</name>
</gene>
<evidence type="ECO:0000313" key="1">
    <source>
        <dbReference type="EMBL" id="GAI91291.1"/>
    </source>
</evidence>
<dbReference type="EMBL" id="BARW01020411">
    <property type="protein sequence ID" value="GAI91291.1"/>
    <property type="molecule type" value="Genomic_DNA"/>
</dbReference>
<accession>X1TIU1</accession>
<name>X1TIU1_9ZZZZ</name>
<dbReference type="AlphaFoldDB" id="X1TIU1"/>